<evidence type="ECO:0000313" key="4">
    <source>
        <dbReference type="Proteomes" id="UP000245839"/>
    </source>
</evidence>
<keyword evidence="1" id="KW-0732">Signal</keyword>
<gene>
    <name evidence="2" type="ORF">BCF38_11243</name>
    <name evidence="3" type="ORF">SAMN05421539_11243</name>
</gene>
<reference evidence="2 4" key="3">
    <citation type="submission" date="2018-03" db="EMBL/GenBank/DDBJ databases">
        <title>Genomic Encyclopedia of Archaeal and Bacterial Type Strains, Phase II (KMG-II): from individual species to whole genera.</title>
        <authorList>
            <person name="Goeker M."/>
        </authorList>
    </citation>
    <scope>NUCLEOTIDE SEQUENCE [LARGE SCALE GENOMIC DNA]</scope>
    <source>
        <strain evidence="2 4">DSM 25227</strain>
    </source>
</reference>
<dbReference type="OrthoDB" id="6116092at2"/>
<evidence type="ECO:0000313" key="3">
    <source>
        <dbReference type="EMBL" id="SSA50145.1"/>
    </source>
</evidence>
<organism evidence="3 5">
    <name type="scientific">Jannaschia seohaensis</name>
    <dbReference type="NCBI Taxonomy" id="475081"/>
    <lineage>
        <taxon>Bacteria</taxon>
        <taxon>Pseudomonadati</taxon>
        <taxon>Pseudomonadota</taxon>
        <taxon>Alphaproteobacteria</taxon>
        <taxon>Rhodobacterales</taxon>
        <taxon>Roseobacteraceae</taxon>
        <taxon>Jannaschia</taxon>
    </lineage>
</organism>
<dbReference type="Proteomes" id="UP000245839">
    <property type="component" value="Unassembled WGS sequence"/>
</dbReference>
<feature type="chain" id="PRO_5044071919" evidence="1">
    <location>
        <begin position="22"/>
        <end position="178"/>
    </location>
</feature>
<keyword evidence="4" id="KW-1185">Reference proteome</keyword>
<evidence type="ECO:0000256" key="1">
    <source>
        <dbReference type="SAM" id="SignalP"/>
    </source>
</evidence>
<proteinExistence type="predicted"/>
<name>A0A2Y9B2G4_9RHOB</name>
<dbReference type="EMBL" id="QGDJ01000012">
    <property type="protein sequence ID" value="PWJ14420.1"/>
    <property type="molecule type" value="Genomic_DNA"/>
</dbReference>
<dbReference type="RefSeq" id="WP_109565749.1">
    <property type="nucleotide sequence ID" value="NZ_QGDJ01000012.1"/>
</dbReference>
<feature type="signal peptide" evidence="1">
    <location>
        <begin position="1"/>
        <end position="21"/>
    </location>
</feature>
<evidence type="ECO:0000313" key="5">
    <source>
        <dbReference type="Proteomes" id="UP000251571"/>
    </source>
</evidence>
<sequence>MERPALSLVVLALAVAAPATAAERLLAGIPQGFAVAEGARGPGTALLELIPEGESASDWTQRISLQTFPPTANVGSWMMAFGAASVQACPEGGFQPVASMQEDGFEVAVAVVGCPASPRDGRPAYMLLKGVDGHEALHVVQWAWSGDAPDGAALERAGAYLAQVSVCDGPRARACPVP</sequence>
<dbReference type="AlphaFoldDB" id="A0A2Y9B2G4"/>
<reference evidence="3" key="1">
    <citation type="submission" date="2016-10" db="EMBL/GenBank/DDBJ databases">
        <authorList>
            <person name="Cai Z."/>
        </authorList>
    </citation>
    <scope>NUCLEOTIDE SEQUENCE [LARGE SCALE GENOMIC DNA]</scope>
    <source>
        <strain evidence="3">DSM 25227</strain>
    </source>
</reference>
<accession>A0A2Y9B2G4</accession>
<reference evidence="5" key="2">
    <citation type="submission" date="2016-10" db="EMBL/GenBank/DDBJ databases">
        <authorList>
            <person name="Varghese N."/>
            <person name="Submissions S."/>
        </authorList>
    </citation>
    <scope>NUCLEOTIDE SEQUENCE [LARGE SCALE GENOMIC DNA]</scope>
    <source>
        <strain evidence="5">DSM 25227</strain>
    </source>
</reference>
<dbReference type="EMBL" id="UETC01000012">
    <property type="protein sequence ID" value="SSA50145.1"/>
    <property type="molecule type" value="Genomic_DNA"/>
</dbReference>
<evidence type="ECO:0000313" key="2">
    <source>
        <dbReference type="EMBL" id="PWJ14420.1"/>
    </source>
</evidence>
<protein>
    <submittedName>
        <fullName evidence="3">Uncharacterized protein</fullName>
    </submittedName>
</protein>
<dbReference type="Proteomes" id="UP000251571">
    <property type="component" value="Unassembled WGS sequence"/>
</dbReference>